<dbReference type="PANTHER" id="PTHR11841">
    <property type="entry name" value="REELIN"/>
    <property type="match status" value="1"/>
</dbReference>
<comment type="subcellular location">
    <subcellularLocation>
        <location evidence="1">Secreted</location>
        <location evidence="1">Extracellular space</location>
        <location evidence="1">Extracellular matrix</location>
    </subcellularLocation>
</comment>
<keyword evidence="16" id="KW-1015">Disulfide bond</keyword>
<sequence>MEKNHVFQLIFYSILILIVNVNSNKIEYSSYSEDDKSINITLITNIQDLEISYYYNPIQHLSIIKSIEPIPIIRNNIPFKCGYLLDNKGYQINLINLKDDFGTNDFYNNIICNATSNKITENSIQLKGNDINTTYEFICIDDNDNINNNDNIDNIDNLNNYKNNNNNNSSSNNNSNRNNNNIDNIDNIDNLIINSSDYHGDSNNSNNSNNNNSNEIDKFFCLKNDLSNHTLCTYNSKYACLQSIIFNVTRIKRGFSINKNFISSNPLIKRSNIISINGFYKSIYLERKEKKIVGEIKSLNGIVTLSGIPFFREKLSNYSFIMGDNILPISEYFENDFQYREDDNVLISMETNQTILNLTRYSDNILKVQLEGIEIKEFEIDTQNKMILSIEELNDTKQYIQINCEGCIGAQLRGLTMDIGQTVNSTSFKLYYDTFTLYSPLYLQSPIAPFETSNLVIVKPIYDYPIKGEVLQLKSKRYKNPIITVSGYYLPSNYGFFLFTPEFLIPGGAIIRSYIIKSTNIGSYWQHSIELPVNQGSGEFRLYKNNFIIIDGKVNIINKTVEIFPFKFDEKPIVENGAGYLTISGQSFNYYLPVLTIEEETSWICGNISIFPDIDQLICKVNKHPIQDRFYNVVLKKIISYRSSYNSEPFLMNYLPSGWKCPNNCSGNGHCDGSLNCICDEGFSGYDCSILINQVLTNANSLPISTNQQRLGSFSMTGNHLNNMNFQISLVGIITDSDTNLEAAETSFKYSTKNSNSVYYKDSVNGFTLDAKNSNYSISATAQFNPNVYLNNSINYNGIYLDKLSNNSVYLKVNLTIGELNNKDILKVIYKVNLNVNNQILGDLKKSVTISSPINNKILIKHLDSCSCLQIHLSNRFINNGSINDGYASLVKMESITEQDNSIYFSIEIPINNNNINSTSGVSLEVTSSFSVFNEIIVFEILGTDGNSLIIFGIVVSLVLLFYLMFGFKRNLTNGILNGKTNSFELLPMNGDDLGAPDDDCFPEKGYIFNPNDINDSTLSDILVNEFIESKATCETD</sequence>
<organism evidence="21 22">
    <name type="scientific">Dictyostelium discoideum</name>
    <name type="common">Social amoeba</name>
    <dbReference type="NCBI Taxonomy" id="44689"/>
    <lineage>
        <taxon>Eukaryota</taxon>
        <taxon>Amoebozoa</taxon>
        <taxon>Evosea</taxon>
        <taxon>Eumycetozoa</taxon>
        <taxon>Dictyostelia</taxon>
        <taxon>Dictyosteliales</taxon>
        <taxon>Dictyosteliaceae</taxon>
        <taxon>Dictyostelium</taxon>
    </lineage>
</organism>
<evidence type="ECO:0000256" key="6">
    <source>
        <dbReference type="ARBA" id="ARBA00022723"/>
    </source>
</evidence>
<evidence type="ECO:0000256" key="15">
    <source>
        <dbReference type="ARBA" id="ARBA00046064"/>
    </source>
</evidence>
<keyword evidence="18" id="KW-0812">Transmembrane</keyword>
<keyword evidence="6" id="KW-0479">Metal-binding</keyword>
<keyword evidence="7" id="KW-0378">Hydrolase</keyword>
<dbReference type="EMBL" id="AAFI02000077">
    <property type="protein sequence ID" value="EAL64799.1"/>
    <property type="molecule type" value="Genomic_DNA"/>
</dbReference>
<gene>
    <name evidence="21" type="ORF">DDB_G0285271</name>
</gene>
<dbReference type="SMR" id="Q54NG5"/>
<dbReference type="PhylomeDB" id="Q54NG5"/>
<keyword evidence="10" id="KW-0106">Calcium</keyword>
<evidence type="ECO:0000256" key="9">
    <source>
        <dbReference type="ARBA" id="ARBA00022833"/>
    </source>
</evidence>
<evidence type="ECO:0000256" key="14">
    <source>
        <dbReference type="ARBA" id="ARBA00044961"/>
    </source>
</evidence>
<keyword evidence="8" id="KW-0720">Serine protease</keyword>
<keyword evidence="18" id="KW-1133">Transmembrane helix</keyword>
<evidence type="ECO:0000256" key="3">
    <source>
        <dbReference type="ARBA" id="ARBA00022525"/>
    </source>
</evidence>
<evidence type="ECO:0000256" key="7">
    <source>
        <dbReference type="ARBA" id="ARBA00022801"/>
    </source>
</evidence>
<dbReference type="Proteomes" id="UP000002195">
    <property type="component" value="Unassembled WGS sequence"/>
</dbReference>
<dbReference type="FunCoup" id="Q54NG5">
    <property type="interactions" value="161"/>
</dbReference>
<keyword evidence="16" id="KW-0245">EGF-like domain</keyword>
<evidence type="ECO:0000256" key="16">
    <source>
        <dbReference type="PROSITE-ProRule" id="PRU00076"/>
    </source>
</evidence>
<dbReference type="RefSeq" id="XP_638304.1">
    <property type="nucleotide sequence ID" value="XM_633212.1"/>
</dbReference>
<accession>Q54NG5</accession>
<comment type="caution">
    <text evidence="16">Lacks conserved residue(s) required for the propagation of feature annotation.</text>
</comment>
<keyword evidence="11" id="KW-0130">Cell adhesion</keyword>
<keyword evidence="19" id="KW-0732">Signal</keyword>
<feature type="transmembrane region" description="Helical" evidence="18">
    <location>
        <begin position="949"/>
        <end position="968"/>
    </location>
</feature>
<keyword evidence="18" id="KW-0472">Membrane</keyword>
<keyword evidence="22" id="KW-1185">Reference proteome</keyword>
<evidence type="ECO:0000256" key="19">
    <source>
        <dbReference type="SAM" id="SignalP"/>
    </source>
</evidence>
<evidence type="ECO:0000256" key="17">
    <source>
        <dbReference type="SAM" id="MobiDB-lite"/>
    </source>
</evidence>
<dbReference type="HOGENOM" id="CLU_293287_0_0_1"/>
<feature type="chain" id="PRO_5004249224" description="Reelin" evidence="19">
    <location>
        <begin position="24"/>
        <end position="1037"/>
    </location>
</feature>
<reference evidence="21 22" key="1">
    <citation type="journal article" date="2005" name="Nature">
        <title>The genome of the social amoeba Dictyostelium discoideum.</title>
        <authorList>
            <consortium name="The Dictyostelium discoideum Sequencing Consortium"/>
            <person name="Eichinger L."/>
            <person name="Pachebat J.A."/>
            <person name="Glockner G."/>
            <person name="Rajandream M.A."/>
            <person name="Sucgang R."/>
            <person name="Berriman M."/>
            <person name="Song J."/>
            <person name="Olsen R."/>
            <person name="Szafranski K."/>
            <person name="Xu Q."/>
            <person name="Tunggal B."/>
            <person name="Kummerfeld S."/>
            <person name="Madera M."/>
            <person name="Konfortov B.A."/>
            <person name="Rivero F."/>
            <person name="Bankier A.T."/>
            <person name="Lehmann R."/>
            <person name="Hamlin N."/>
            <person name="Davies R."/>
            <person name="Gaudet P."/>
            <person name="Fey P."/>
            <person name="Pilcher K."/>
            <person name="Chen G."/>
            <person name="Saunders D."/>
            <person name="Sodergren E."/>
            <person name="Davis P."/>
            <person name="Kerhornou A."/>
            <person name="Nie X."/>
            <person name="Hall N."/>
            <person name="Anjard C."/>
            <person name="Hemphill L."/>
            <person name="Bason N."/>
            <person name="Farbrother P."/>
            <person name="Desany B."/>
            <person name="Just E."/>
            <person name="Morio T."/>
            <person name="Rost R."/>
            <person name="Churcher C."/>
            <person name="Cooper J."/>
            <person name="Haydock S."/>
            <person name="van Driessche N."/>
            <person name="Cronin A."/>
            <person name="Goodhead I."/>
            <person name="Muzny D."/>
            <person name="Mourier T."/>
            <person name="Pain A."/>
            <person name="Lu M."/>
            <person name="Harper D."/>
            <person name="Lindsay R."/>
            <person name="Hauser H."/>
            <person name="James K."/>
            <person name="Quiles M."/>
            <person name="Madan Babu M."/>
            <person name="Saito T."/>
            <person name="Buchrieser C."/>
            <person name="Wardroper A."/>
            <person name="Felder M."/>
            <person name="Thangavelu M."/>
            <person name="Johnson D."/>
            <person name="Knights A."/>
            <person name="Loulseged H."/>
            <person name="Mungall K."/>
            <person name="Oliver K."/>
            <person name="Price C."/>
            <person name="Quail M.A."/>
            <person name="Urushihara H."/>
            <person name="Hernandez J."/>
            <person name="Rabbinowitsch E."/>
            <person name="Steffen D."/>
            <person name="Sanders M."/>
            <person name="Ma J."/>
            <person name="Kohara Y."/>
            <person name="Sharp S."/>
            <person name="Simmonds M."/>
            <person name="Spiegler S."/>
            <person name="Tivey A."/>
            <person name="Sugano S."/>
            <person name="White B."/>
            <person name="Walker D."/>
            <person name="Woodward J."/>
            <person name="Winckler T."/>
            <person name="Tanaka Y."/>
            <person name="Shaulsky G."/>
            <person name="Schleicher M."/>
            <person name="Weinstock G."/>
            <person name="Rosenthal A."/>
            <person name="Cox E.C."/>
            <person name="Chisholm R.L."/>
            <person name="Gibbs R."/>
            <person name="Loomis W.F."/>
            <person name="Platzer M."/>
            <person name="Kay R.R."/>
            <person name="Williams J."/>
            <person name="Dear P.H."/>
            <person name="Noegel A.A."/>
            <person name="Barrell B."/>
            <person name="Kuspa A."/>
        </authorList>
    </citation>
    <scope>NUCLEOTIDE SEQUENCE [LARGE SCALE GENOMIC DNA]</scope>
    <source>
        <strain evidence="21 22">AX4</strain>
    </source>
</reference>
<comment type="function">
    <text evidence="15">Extracellular matrix serine protease secreted by pioneer neurons that plays a role in layering of neurons in the cerebral cortex and cerebellum by coordinating cell positioning during neurodevelopment. Regulates microtubule function in neurons and neuronal migration. Binding to the extracellular domains of lipoprotein receptors VLDLR and LRP8/APOER2 induces tyrosine phosphorylation of DAB1 and modulation of TAU phosphorylation. Affects migration of sympathetic preganglionic neurons in the spinal cord, where it seems to act as a barrier to neuronal migration. Enzymatic activity is important for the modulation of cell adhesion.</text>
</comment>
<dbReference type="KEGG" id="ddi:DDB_G0285271"/>
<comment type="similarity">
    <text evidence="12">Belongs to the reelin family.</text>
</comment>
<keyword evidence="9" id="KW-0862">Zinc</keyword>
<keyword evidence="4" id="KW-0272">Extracellular matrix</keyword>
<feature type="domain" description="EGF-like" evidence="20">
    <location>
        <begin position="657"/>
        <end position="689"/>
    </location>
</feature>
<dbReference type="PaxDb" id="44689-DDB0186422"/>
<dbReference type="InterPro" id="IPR034968">
    <property type="entry name" value="Reelin"/>
</dbReference>
<comment type="subunit">
    <text evidence="14">Oligomer of disulfide-linked homodimers.</text>
</comment>
<proteinExistence type="inferred from homology"/>
<evidence type="ECO:0000256" key="11">
    <source>
        <dbReference type="ARBA" id="ARBA00022889"/>
    </source>
</evidence>
<name>Q54NG5_DICDI</name>
<feature type="disulfide bond" evidence="16">
    <location>
        <begin position="661"/>
        <end position="671"/>
    </location>
</feature>
<evidence type="ECO:0000313" key="22">
    <source>
        <dbReference type="Proteomes" id="UP000002195"/>
    </source>
</evidence>
<keyword evidence="2" id="KW-0217">Developmental protein</keyword>
<dbReference type="CDD" id="cd00054">
    <property type="entry name" value="EGF_CA"/>
    <property type="match status" value="1"/>
</dbReference>
<comment type="caution">
    <text evidence="21">The sequence shown here is derived from an EMBL/GenBank/DDBJ whole genome shotgun (WGS) entry which is preliminary data.</text>
</comment>
<dbReference type="PANTHER" id="PTHR11841:SF1">
    <property type="entry name" value="REELIN"/>
    <property type="match status" value="1"/>
</dbReference>
<dbReference type="VEuPathDB" id="AmoebaDB:DDB_G0285271"/>
<dbReference type="Gene3D" id="2.60.120.260">
    <property type="entry name" value="Galactose-binding domain-like"/>
    <property type="match status" value="1"/>
</dbReference>
<evidence type="ECO:0000256" key="18">
    <source>
        <dbReference type="SAM" id="Phobius"/>
    </source>
</evidence>
<evidence type="ECO:0000256" key="4">
    <source>
        <dbReference type="ARBA" id="ARBA00022530"/>
    </source>
</evidence>
<feature type="signal peptide" evidence="19">
    <location>
        <begin position="1"/>
        <end position="23"/>
    </location>
</feature>
<evidence type="ECO:0000313" key="21">
    <source>
        <dbReference type="EMBL" id="EAL64799.1"/>
    </source>
</evidence>
<dbReference type="InterPro" id="IPR000742">
    <property type="entry name" value="EGF"/>
</dbReference>
<dbReference type="dictyBase" id="DDB_G0285271"/>
<dbReference type="PROSITE" id="PS00022">
    <property type="entry name" value="EGF_1"/>
    <property type="match status" value="1"/>
</dbReference>
<feature type="region of interest" description="Disordered" evidence="17">
    <location>
        <begin position="161"/>
        <end position="181"/>
    </location>
</feature>
<feature type="disulfide bond" evidence="16">
    <location>
        <begin position="679"/>
        <end position="688"/>
    </location>
</feature>
<evidence type="ECO:0000256" key="5">
    <source>
        <dbReference type="ARBA" id="ARBA00022670"/>
    </source>
</evidence>
<evidence type="ECO:0000256" key="2">
    <source>
        <dbReference type="ARBA" id="ARBA00022473"/>
    </source>
</evidence>
<protein>
    <recommendedName>
        <fullName evidence="13">Reelin</fullName>
    </recommendedName>
</protein>
<keyword evidence="3" id="KW-0964">Secreted</keyword>
<dbReference type="PROSITE" id="PS50026">
    <property type="entry name" value="EGF_3"/>
    <property type="match status" value="1"/>
</dbReference>
<dbReference type="AlphaFoldDB" id="Q54NG5"/>
<dbReference type="GeneID" id="8625021"/>
<evidence type="ECO:0000256" key="1">
    <source>
        <dbReference type="ARBA" id="ARBA00004498"/>
    </source>
</evidence>
<evidence type="ECO:0000259" key="20">
    <source>
        <dbReference type="PROSITE" id="PS50026"/>
    </source>
</evidence>
<evidence type="ECO:0000256" key="10">
    <source>
        <dbReference type="ARBA" id="ARBA00022837"/>
    </source>
</evidence>
<evidence type="ECO:0000256" key="13">
    <source>
        <dbReference type="ARBA" id="ARBA00023900"/>
    </source>
</evidence>
<dbReference type="GO" id="GO:0070325">
    <property type="term" value="F:lipoprotein particle receptor binding"/>
    <property type="evidence" value="ECO:0007669"/>
    <property type="project" value="InterPro"/>
</dbReference>
<keyword evidence="5" id="KW-0645">Protease</keyword>
<evidence type="ECO:0000256" key="12">
    <source>
        <dbReference type="ARBA" id="ARBA00023773"/>
    </source>
</evidence>
<dbReference type="InParanoid" id="Q54NG5"/>
<dbReference type="PROSITE" id="PS01186">
    <property type="entry name" value="EGF_2"/>
    <property type="match status" value="1"/>
</dbReference>
<evidence type="ECO:0000256" key="8">
    <source>
        <dbReference type="ARBA" id="ARBA00022825"/>
    </source>
</evidence>